<sequence>MPAPDVEAVHLARRLVLLDNGTVRPIATLLDCLGEETAAEREAVSAIVEAMPGVWLCVDLRTFEAAPLH</sequence>
<evidence type="ECO:0000313" key="1">
    <source>
        <dbReference type="EMBL" id="SCW95548.1"/>
    </source>
</evidence>
<keyword evidence="2" id="KW-1185">Reference proteome</keyword>
<dbReference type="EMBL" id="FMTP01000010">
    <property type="protein sequence ID" value="SCW95548.1"/>
    <property type="molecule type" value="Genomic_DNA"/>
</dbReference>
<dbReference type="Proteomes" id="UP000198889">
    <property type="component" value="Unassembled WGS sequence"/>
</dbReference>
<accession>A0A1G4UPI2</accession>
<organism evidence="1 2">
    <name type="scientific">Ancylobacter rudongensis</name>
    <dbReference type="NCBI Taxonomy" id="177413"/>
    <lineage>
        <taxon>Bacteria</taxon>
        <taxon>Pseudomonadati</taxon>
        <taxon>Pseudomonadota</taxon>
        <taxon>Alphaproteobacteria</taxon>
        <taxon>Hyphomicrobiales</taxon>
        <taxon>Xanthobacteraceae</taxon>
        <taxon>Ancylobacter</taxon>
    </lineage>
</organism>
<dbReference type="RefSeq" id="WP_091444094.1">
    <property type="nucleotide sequence ID" value="NZ_FMTP01000010.1"/>
</dbReference>
<gene>
    <name evidence="1" type="ORF">SAMN05660859_0052</name>
</gene>
<name>A0A1G4UPI2_9HYPH</name>
<dbReference type="AlphaFoldDB" id="A0A1G4UPI2"/>
<proteinExistence type="predicted"/>
<protein>
    <submittedName>
        <fullName evidence="1">Uncharacterized protein</fullName>
    </submittedName>
</protein>
<dbReference type="STRING" id="177413.SAMN05660859_0052"/>
<evidence type="ECO:0000313" key="2">
    <source>
        <dbReference type="Proteomes" id="UP000198889"/>
    </source>
</evidence>
<reference evidence="2" key="1">
    <citation type="submission" date="2016-10" db="EMBL/GenBank/DDBJ databases">
        <authorList>
            <person name="Varghese N."/>
            <person name="Submissions S."/>
        </authorList>
    </citation>
    <scope>NUCLEOTIDE SEQUENCE [LARGE SCALE GENOMIC DNA]</scope>
    <source>
        <strain evidence="2">CGMCC 1.1761</strain>
    </source>
</reference>